<dbReference type="PANTHER" id="PTHR21666">
    <property type="entry name" value="PEPTIDASE-RELATED"/>
    <property type="match status" value="1"/>
</dbReference>
<evidence type="ECO:0000259" key="2">
    <source>
        <dbReference type="Pfam" id="PF01551"/>
    </source>
</evidence>
<dbReference type="PANTHER" id="PTHR21666:SF270">
    <property type="entry name" value="MUREIN HYDROLASE ACTIVATOR ENVC"/>
    <property type="match status" value="1"/>
</dbReference>
<dbReference type="InterPro" id="IPR016047">
    <property type="entry name" value="M23ase_b-sheet_dom"/>
</dbReference>
<protein>
    <submittedName>
        <fullName evidence="3">Peptidase</fullName>
    </submittedName>
</protein>
<feature type="domain" description="M23ase beta-sheet core" evidence="2">
    <location>
        <begin position="181"/>
        <end position="272"/>
    </location>
</feature>
<dbReference type="CDD" id="cd12797">
    <property type="entry name" value="M23_peptidase"/>
    <property type="match status" value="1"/>
</dbReference>
<dbReference type="Proteomes" id="UP000230407">
    <property type="component" value="Unassembled WGS sequence"/>
</dbReference>
<feature type="compositionally biased region" description="Basic and acidic residues" evidence="1">
    <location>
        <begin position="121"/>
        <end position="149"/>
    </location>
</feature>
<feature type="compositionally biased region" description="Low complexity" evidence="1">
    <location>
        <begin position="110"/>
        <end position="120"/>
    </location>
</feature>
<evidence type="ECO:0000313" key="3">
    <source>
        <dbReference type="EMBL" id="PJF02025.1"/>
    </source>
</evidence>
<gene>
    <name evidence="3" type="ORF">CUT44_00195</name>
</gene>
<dbReference type="RefSeq" id="WP_100200026.1">
    <property type="nucleotide sequence ID" value="NZ_PGGW01000005.1"/>
</dbReference>
<evidence type="ECO:0000313" key="4">
    <source>
        <dbReference type="Proteomes" id="UP000230407"/>
    </source>
</evidence>
<dbReference type="GO" id="GO:0004222">
    <property type="term" value="F:metalloendopeptidase activity"/>
    <property type="evidence" value="ECO:0007669"/>
    <property type="project" value="TreeGrafter"/>
</dbReference>
<comment type="caution">
    <text evidence="3">The sequence shown here is derived from an EMBL/GenBank/DDBJ whole genome shotgun (WGS) entry which is preliminary data.</text>
</comment>
<dbReference type="SUPFAM" id="SSF51261">
    <property type="entry name" value="Duplicated hybrid motif"/>
    <property type="match status" value="1"/>
</dbReference>
<keyword evidence="4" id="KW-1185">Reference proteome</keyword>
<dbReference type="Gene3D" id="2.70.70.10">
    <property type="entry name" value="Glucose Permease (Domain IIA)"/>
    <property type="match status" value="1"/>
</dbReference>
<accession>A0A2M8MCR9</accession>
<dbReference type="InterPro" id="IPR011055">
    <property type="entry name" value="Dup_hybrid_motif"/>
</dbReference>
<sequence>MAFTRATGQFTDRLTERITTLTGRLAGGSPLSTRAVRTGAGLAGAAALATTGVVGTLATPAAAASDGTPRTYALGFVQAVAVGDTIADDVRAQAEAQRRAADASRERAGTAENTGAARTAAAEERAAEKAAKERAAKERAAHSRADRTVQRRVASGYTAPYEGARTTTPYKASGSAWSSGSHSGIDFPVPTGTPIRSVGPGTVVTAGWGGAYGNQVVVRHKDGRYTQYAHLSSLGVAPGQSVGAGDRIGLSGSTGNSTGPHLHFEARTGADYGSDIDPIAYLRSKGIGV</sequence>
<dbReference type="FunFam" id="2.70.70.10:FF:000013">
    <property type="entry name" value="Peptidase family M23"/>
    <property type="match status" value="1"/>
</dbReference>
<feature type="compositionally biased region" description="Basic and acidic residues" evidence="1">
    <location>
        <begin position="97"/>
        <end position="109"/>
    </location>
</feature>
<proteinExistence type="predicted"/>
<dbReference type="EMBL" id="PGGW01000005">
    <property type="protein sequence ID" value="PJF02025.1"/>
    <property type="molecule type" value="Genomic_DNA"/>
</dbReference>
<feature type="region of interest" description="Disordered" evidence="1">
    <location>
        <begin position="97"/>
        <end position="149"/>
    </location>
</feature>
<dbReference type="AlphaFoldDB" id="A0A2M8MCR9"/>
<organism evidence="3 4">
    <name type="scientific">Streptomyces carminius</name>
    <dbReference type="NCBI Taxonomy" id="2665496"/>
    <lineage>
        <taxon>Bacteria</taxon>
        <taxon>Bacillati</taxon>
        <taxon>Actinomycetota</taxon>
        <taxon>Actinomycetes</taxon>
        <taxon>Kitasatosporales</taxon>
        <taxon>Streptomycetaceae</taxon>
        <taxon>Streptomyces</taxon>
    </lineage>
</organism>
<dbReference type="Pfam" id="PF01551">
    <property type="entry name" value="Peptidase_M23"/>
    <property type="match status" value="1"/>
</dbReference>
<reference evidence="3 4" key="1">
    <citation type="submission" date="2017-11" db="EMBL/GenBank/DDBJ databases">
        <title>Streptomyces carmine sp. nov., a novel actinomycete isolated from Sophora alopecuroides in Xinjiang, China.</title>
        <authorList>
            <person name="Wang Y."/>
            <person name="Luo X."/>
            <person name="Wan C."/>
            <person name="Zhang L."/>
        </authorList>
    </citation>
    <scope>NUCLEOTIDE SEQUENCE [LARGE SCALE GENOMIC DNA]</scope>
    <source>
        <strain evidence="3 4">TRM SA0054</strain>
    </source>
</reference>
<dbReference type="InterPro" id="IPR050570">
    <property type="entry name" value="Cell_wall_metabolism_enzyme"/>
</dbReference>
<name>A0A2M8MCR9_9ACTN</name>
<evidence type="ECO:0000256" key="1">
    <source>
        <dbReference type="SAM" id="MobiDB-lite"/>
    </source>
</evidence>